<protein>
    <recommendedName>
        <fullName evidence="4">Ty3-gypsy retrotransposon protein</fullName>
    </recommendedName>
</protein>
<evidence type="ECO:0000313" key="3">
    <source>
        <dbReference type="Proteomes" id="UP000321393"/>
    </source>
</evidence>
<evidence type="ECO:0008006" key="4">
    <source>
        <dbReference type="Google" id="ProtNLM"/>
    </source>
</evidence>
<name>A0A5A7VQN0_CUCMM</name>
<dbReference type="Proteomes" id="UP000321393">
    <property type="component" value="Unassembled WGS sequence"/>
</dbReference>
<reference evidence="2 3" key="1">
    <citation type="submission" date="2019-08" db="EMBL/GenBank/DDBJ databases">
        <title>Draft genome sequences of two oriental melons (Cucumis melo L. var makuwa).</title>
        <authorList>
            <person name="Kwon S.-Y."/>
        </authorList>
    </citation>
    <scope>NUCLEOTIDE SEQUENCE [LARGE SCALE GENOMIC DNA]</scope>
    <source>
        <strain evidence="3">cv. SW 3</strain>
        <tissue evidence="2">Leaf</tissue>
    </source>
</reference>
<dbReference type="EMBL" id="SSTE01000542">
    <property type="protein sequence ID" value="KAA0067469.1"/>
    <property type="molecule type" value="Genomic_DNA"/>
</dbReference>
<evidence type="ECO:0000313" key="2">
    <source>
        <dbReference type="EMBL" id="KAA0067469.1"/>
    </source>
</evidence>
<gene>
    <name evidence="2" type="ORF">E6C27_scaffold40G001480</name>
</gene>
<feature type="region of interest" description="Disordered" evidence="1">
    <location>
        <begin position="1"/>
        <end position="27"/>
    </location>
</feature>
<accession>A0A5A7VQN0</accession>
<dbReference type="AlphaFoldDB" id="A0A5A7VQN0"/>
<comment type="caution">
    <text evidence="2">The sequence shown here is derived from an EMBL/GenBank/DDBJ whole genome shotgun (WGS) entry which is preliminary data.</text>
</comment>
<feature type="compositionally biased region" description="Basic and acidic residues" evidence="1">
    <location>
        <begin position="1"/>
        <end position="12"/>
    </location>
</feature>
<feature type="compositionally biased region" description="Pro residues" evidence="1">
    <location>
        <begin position="15"/>
        <end position="24"/>
    </location>
</feature>
<evidence type="ECO:0000256" key="1">
    <source>
        <dbReference type="SAM" id="MobiDB-lite"/>
    </source>
</evidence>
<proteinExistence type="predicted"/>
<sequence length="219" mass="23885">MLHHLLHQEGEKNPNPNPPPPPCFSPSAAATRHPFRCTVASIIQSSDAIKPKLAADHSVLAALFARSSSGVDRSRPPKLSVSCHCKSSCVARIDPSTQRRCSPGDSAVNEPSLVVHRRVADPLRTRRSCMHRRATGRDPRLFSATRAVLGHLMVKRCNIDFGYTIDQIVLDIPLGSPKTSYVPPGSHVARVRERASSWAGAEVRAKANWQATISNRGKP</sequence>
<organism evidence="2 3">
    <name type="scientific">Cucumis melo var. makuwa</name>
    <name type="common">Oriental melon</name>
    <dbReference type="NCBI Taxonomy" id="1194695"/>
    <lineage>
        <taxon>Eukaryota</taxon>
        <taxon>Viridiplantae</taxon>
        <taxon>Streptophyta</taxon>
        <taxon>Embryophyta</taxon>
        <taxon>Tracheophyta</taxon>
        <taxon>Spermatophyta</taxon>
        <taxon>Magnoliopsida</taxon>
        <taxon>eudicotyledons</taxon>
        <taxon>Gunneridae</taxon>
        <taxon>Pentapetalae</taxon>
        <taxon>rosids</taxon>
        <taxon>fabids</taxon>
        <taxon>Cucurbitales</taxon>
        <taxon>Cucurbitaceae</taxon>
        <taxon>Benincaseae</taxon>
        <taxon>Cucumis</taxon>
    </lineage>
</organism>